<reference evidence="2 3" key="1">
    <citation type="submission" date="2019-06" db="EMBL/GenBank/DDBJ databases">
        <title>Whole genome sequence for Rhodospirillaceae sp. R148.</title>
        <authorList>
            <person name="Wang G."/>
        </authorList>
    </citation>
    <scope>NUCLEOTIDE SEQUENCE [LARGE SCALE GENOMIC DNA]</scope>
    <source>
        <strain evidence="2 3">R148</strain>
    </source>
</reference>
<accession>A0A545TPR6</accession>
<dbReference type="OrthoDB" id="9789219at2"/>
<dbReference type="InterPro" id="IPR045175">
    <property type="entry name" value="M28_fam"/>
</dbReference>
<sequence length="413" mass="43489">MTTSEPQTYAEQCAQVMAHLTRLSVDIHDRSAGCAGNRAATDYVAAVLTAQGWSVATESFDALDWHEGGATLTAEDGVEFGVFASPYALGCEIHAVLAAVATVEELEAAAPARKLLLLHGEIARQSLMPKNFPFYSDDAHQRIIASLEACDAAAIITATARKGGAAGDGSYPTPMIEDGDFDIPSVFTTGEEGERLLQRAGEPLTLVSQGSRVASRAANVIARINERAPRRIVVTAHIDAKKSIPGALDNATGIATLLLLGELLAGYKGRFCIELVALNGEDHYAVPGQVAYMAANRGLFDTIALNINVDGVGYLEGDTAFSLFGLPDGMAASASQELLASEGACAGSPWVQGDHSMFLQAGRPAIAITSDWLLQNMATQTVTHTSQDTIDLVAPQKLVSCALSVRRFIDALS</sequence>
<evidence type="ECO:0000259" key="1">
    <source>
        <dbReference type="Pfam" id="PF04389"/>
    </source>
</evidence>
<dbReference type="AlphaFoldDB" id="A0A545TPR6"/>
<dbReference type="PANTHER" id="PTHR12147">
    <property type="entry name" value="METALLOPEPTIDASE M28 FAMILY MEMBER"/>
    <property type="match status" value="1"/>
</dbReference>
<keyword evidence="3" id="KW-1185">Reference proteome</keyword>
<dbReference type="SUPFAM" id="SSF53187">
    <property type="entry name" value="Zn-dependent exopeptidases"/>
    <property type="match status" value="1"/>
</dbReference>
<dbReference type="Proteomes" id="UP000315252">
    <property type="component" value="Unassembled WGS sequence"/>
</dbReference>
<dbReference type="Gene3D" id="3.40.630.10">
    <property type="entry name" value="Zn peptidases"/>
    <property type="match status" value="1"/>
</dbReference>
<dbReference type="GO" id="GO:0006508">
    <property type="term" value="P:proteolysis"/>
    <property type="evidence" value="ECO:0007669"/>
    <property type="project" value="InterPro"/>
</dbReference>
<protein>
    <submittedName>
        <fullName evidence="2">M28 family peptidase</fullName>
    </submittedName>
</protein>
<dbReference type="GO" id="GO:0008235">
    <property type="term" value="F:metalloexopeptidase activity"/>
    <property type="evidence" value="ECO:0007669"/>
    <property type="project" value="InterPro"/>
</dbReference>
<evidence type="ECO:0000313" key="2">
    <source>
        <dbReference type="EMBL" id="TQV79178.1"/>
    </source>
</evidence>
<dbReference type="PANTHER" id="PTHR12147:SF26">
    <property type="entry name" value="PEPTIDASE M28 DOMAIN-CONTAINING PROTEIN"/>
    <property type="match status" value="1"/>
</dbReference>
<feature type="domain" description="Peptidase M28" evidence="1">
    <location>
        <begin position="219"/>
        <end position="406"/>
    </location>
</feature>
<proteinExistence type="predicted"/>
<name>A0A545TPR6_9PROT</name>
<dbReference type="Gene3D" id="3.50.30.30">
    <property type="match status" value="1"/>
</dbReference>
<dbReference type="InterPro" id="IPR007484">
    <property type="entry name" value="Peptidase_M28"/>
</dbReference>
<organism evidence="2 3">
    <name type="scientific">Denitrobaculum tricleocarpae</name>
    <dbReference type="NCBI Taxonomy" id="2591009"/>
    <lineage>
        <taxon>Bacteria</taxon>
        <taxon>Pseudomonadati</taxon>
        <taxon>Pseudomonadota</taxon>
        <taxon>Alphaproteobacteria</taxon>
        <taxon>Rhodospirillales</taxon>
        <taxon>Rhodospirillaceae</taxon>
        <taxon>Denitrobaculum</taxon>
    </lineage>
</organism>
<dbReference type="EMBL" id="VHSH01000005">
    <property type="protein sequence ID" value="TQV79178.1"/>
    <property type="molecule type" value="Genomic_DNA"/>
</dbReference>
<dbReference type="RefSeq" id="WP_142897402.1">
    <property type="nucleotide sequence ID" value="NZ_ML660056.1"/>
</dbReference>
<gene>
    <name evidence="2" type="ORF">FKG95_16070</name>
</gene>
<dbReference type="Pfam" id="PF04389">
    <property type="entry name" value="Peptidase_M28"/>
    <property type="match status" value="1"/>
</dbReference>
<evidence type="ECO:0000313" key="3">
    <source>
        <dbReference type="Proteomes" id="UP000315252"/>
    </source>
</evidence>
<comment type="caution">
    <text evidence="2">The sequence shown here is derived from an EMBL/GenBank/DDBJ whole genome shotgun (WGS) entry which is preliminary data.</text>
</comment>